<feature type="compositionally biased region" description="Pro residues" evidence="1">
    <location>
        <begin position="128"/>
        <end position="137"/>
    </location>
</feature>
<organism evidence="3 4">
    <name type="scientific">Candidatus Andersenbacteria bacterium CG10_big_fil_rev_8_21_14_0_10_54_11</name>
    <dbReference type="NCBI Taxonomy" id="1974485"/>
    <lineage>
        <taxon>Bacteria</taxon>
        <taxon>Candidatus Anderseniibacteriota</taxon>
    </lineage>
</organism>
<proteinExistence type="predicted"/>
<keyword evidence="2" id="KW-1133">Transmembrane helix</keyword>
<name>A0A2M6X067_9BACT</name>
<evidence type="ECO:0000313" key="4">
    <source>
        <dbReference type="Proteomes" id="UP000230731"/>
    </source>
</evidence>
<feature type="compositionally biased region" description="Low complexity" evidence="1">
    <location>
        <begin position="105"/>
        <end position="127"/>
    </location>
</feature>
<sequence>MAGFKPNIYPIMYWGLLYGLVAGFALLALYFLSQFITILWFPVFLAGLVLGGYRNYQRQKRGAGAETSTSPMEEFKSAAQDIAAATREMMQEQRGAKVDAPETKPAALTIPPAPAATPSSPTPDAAPLKPPPDSTPR</sequence>
<keyword evidence="2" id="KW-0812">Transmembrane</keyword>
<gene>
    <name evidence="3" type="ORF">COT71_00620</name>
</gene>
<accession>A0A2M6X067</accession>
<dbReference type="Proteomes" id="UP000230731">
    <property type="component" value="Unassembled WGS sequence"/>
</dbReference>
<feature type="transmembrane region" description="Helical" evidence="2">
    <location>
        <begin position="12"/>
        <end position="32"/>
    </location>
</feature>
<feature type="region of interest" description="Disordered" evidence="1">
    <location>
        <begin position="88"/>
        <end position="137"/>
    </location>
</feature>
<protein>
    <submittedName>
        <fullName evidence="3">Uncharacterized protein</fullName>
    </submittedName>
</protein>
<reference evidence="4" key="1">
    <citation type="submission" date="2017-09" db="EMBL/GenBank/DDBJ databases">
        <title>Depth-based differentiation of microbial function through sediment-hosted aquifers and enrichment of novel symbionts in the deep terrestrial subsurface.</title>
        <authorList>
            <person name="Probst A.J."/>
            <person name="Ladd B."/>
            <person name="Jarett J.K."/>
            <person name="Geller-Mcgrath D.E."/>
            <person name="Sieber C.M.K."/>
            <person name="Emerson J.B."/>
            <person name="Anantharaman K."/>
            <person name="Thomas B.C."/>
            <person name="Malmstrom R."/>
            <person name="Stieglmeier M."/>
            <person name="Klingl A."/>
            <person name="Woyke T."/>
            <person name="Ryan C.M."/>
            <person name="Banfield J.F."/>
        </authorList>
    </citation>
    <scope>NUCLEOTIDE SEQUENCE [LARGE SCALE GENOMIC DNA]</scope>
</reference>
<dbReference type="EMBL" id="PEZP01000006">
    <property type="protein sequence ID" value="PIT98462.1"/>
    <property type="molecule type" value="Genomic_DNA"/>
</dbReference>
<feature type="compositionally biased region" description="Basic and acidic residues" evidence="1">
    <location>
        <begin position="89"/>
        <end position="102"/>
    </location>
</feature>
<evidence type="ECO:0000313" key="3">
    <source>
        <dbReference type="EMBL" id="PIT98462.1"/>
    </source>
</evidence>
<dbReference type="AlphaFoldDB" id="A0A2M6X067"/>
<keyword evidence="2" id="KW-0472">Membrane</keyword>
<comment type="caution">
    <text evidence="3">The sequence shown here is derived from an EMBL/GenBank/DDBJ whole genome shotgun (WGS) entry which is preliminary data.</text>
</comment>
<feature type="transmembrane region" description="Helical" evidence="2">
    <location>
        <begin position="38"/>
        <end position="56"/>
    </location>
</feature>
<evidence type="ECO:0000256" key="1">
    <source>
        <dbReference type="SAM" id="MobiDB-lite"/>
    </source>
</evidence>
<evidence type="ECO:0000256" key="2">
    <source>
        <dbReference type="SAM" id="Phobius"/>
    </source>
</evidence>